<dbReference type="STRING" id="442562.Rumeso_03607"/>
<evidence type="ECO:0000313" key="2">
    <source>
        <dbReference type="Proteomes" id="UP000019666"/>
    </source>
</evidence>
<evidence type="ECO:0000313" key="1">
    <source>
        <dbReference type="EMBL" id="EYD74840.1"/>
    </source>
</evidence>
<reference evidence="1 2" key="1">
    <citation type="submission" date="2013-02" db="EMBL/GenBank/DDBJ databases">
        <authorList>
            <person name="Fiebig A."/>
            <person name="Goeker M."/>
            <person name="Klenk H.-P.P."/>
        </authorList>
    </citation>
    <scope>NUCLEOTIDE SEQUENCE [LARGE SCALE GENOMIC DNA]</scope>
    <source>
        <strain evidence="1 2">DSM 19309</strain>
    </source>
</reference>
<organism evidence="1 2">
    <name type="scientific">Rubellimicrobium mesophilum DSM 19309</name>
    <dbReference type="NCBI Taxonomy" id="442562"/>
    <lineage>
        <taxon>Bacteria</taxon>
        <taxon>Pseudomonadati</taxon>
        <taxon>Pseudomonadota</taxon>
        <taxon>Alphaproteobacteria</taxon>
        <taxon>Rhodobacterales</taxon>
        <taxon>Roseobacteraceae</taxon>
        <taxon>Rubellimicrobium</taxon>
    </lineage>
</organism>
<dbReference type="HOGENOM" id="CLU_187790_0_0_5"/>
<accession>A0A017HKI5</accession>
<gene>
    <name evidence="1" type="ORF">Rumeso_03607</name>
</gene>
<protein>
    <recommendedName>
        <fullName evidence="3">Secreted protein</fullName>
    </recommendedName>
</protein>
<proteinExistence type="predicted"/>
<sequence>MIELVFVVCLTAAPNTCEHHAMQFMDLTVMACMSGAQPQLAQWVGDHPSWRIQSWSCQPVRLDHDA</sequence>
<evidence type="ECO:0008006" key="3">
    <source>
        <dbReference type="Google" id="ProtNLM"/>
    </source>
</evidence>
<dbReference type="Proteomes" id="UP000019666">
    <property type="component" value="Unassembled WGS sequence"/>
</dbReference>
<dbReference type="EMBL" id="AOSK01000103">
    <property type="protein sequence ID" value="EYD74840.1"/>
    <property type="molecule type" value="Genomic_DNA"/>
</dbReference>
<comment type="caution">
    <text evidence="1">The sequence shown here is derived from an EMBL/GenBank/DDBJ whole genome shotgun (WGS) entry which is preliminary data.</text>
</comment>
<dbReference type="AlphaFoldDB" id="A0A017HKI5"/>
<dbReference type="OrthoDB" id="7363897at2"/>
<dbReference type="RefSeq" id="WP_037281928.1">
    <property type="nucleotide sequence ID" value="NZ_KK088596.1"/>
</dbReference>
<name>A0A017HKI5_9RHOB</name>
<keyword evidence="2" id="KW-1185">Reference proteome</keyword>